<comment type="subcellular location">
    <subcellularLocation>
        <location evidence="1">Membrane</location>
        <topology evidence="1">Multi-pass membrane protein</topology>
    </subcellularLocation>
</comment>
<dbReference type="EMBL" id="ATDN01000019">
    <property type="protein sequence ID" value="RWA19333.1"/>
    <property type="molecule type" value="Genomic_DNA"/>
</dbReference>
<evidence type="ECO:0000313" key="9">
    <source>
        <dbReference type="Proteomes" id="UP000287177"/>
    </source>
</evidence>
<evidence type="ECO:0000259" key="7">
    <source>
        <dbReference type="Pfam" id="PF04932"/>
    </source>
</evidence>
<dbReference type="PANTHER" id="PTHR37422:SF13">
    <property type="entry name" value="LIPOPOLYSACCHARIDE BIOSYNTHESIS PROTEIN PA4999-RELATED"/>
    <property type="match status" value="1"/>
</dbReference>
<comment type="caution">
    <text evidence="8">The sequence shown here is derived from an EMBL/GenBank/DDBJ whole genome shotgun (WGS) entry which is preliminary data.</text>
</comment>
<feature type="transmembrane region" description="Helical" evidence="6">
    <location>
        <begin position="299"/>
        <end position="317"/>
    </location>
</feature>
<keyword evidence="4 6" id="KW-0472">Membrane</keyword>
<dbReference type="Pfam" id="PF04932">
    <property type="entry name" value="Wzy_C"/>
    <property type="match status" value="1"/>
</dbReference>
<gene>
    <name evidence="8" type="ORF">MELE44368_21285</name>
</gene>
<feature type="transmembrane region" description="Helical" evidence="6">
    <location>
        <begin position="138"/>
        <end position="154"/>
    </location>
</feature>
<dbReference type="PANTHER" id="PTHR37422">
    <property type="entry name" value="TEICHURONIC ACID BIOSYNTHESIS PROTEIN TUAE"/>
    <property type="match status" value="1"/>
</dbReference>
<protein>
    <recommendedName>
        <fullName evidence="7">O-antigen ligase-related domain-containing protein</fullName>
    </recommendedName>
</protein>
<feature type="transmembrane region" description="Helical" evidence="6">
    <location>
        <begin position="415"/>
        <end position="432"/>
    </location>
</feature>
<dbReference type="GO" id="GO:0016020">
    <property type="term" value="C:membrane"/>
    <property type="evidence" value="ECO:0007669"/>
    <property type="project" value="UniProtKB-SubCell"/>
</dbReference>
<evidence type="ECO:0000256" key="5">
    <source>
        <dbReference type="SAM" id="MobiDB-lite"/>
    </source>
</evidence>
<feature type="domain" description="O-antigen ligase-related" evidence="7">
    <location>
        <begin position="262"/>
        <end position="393"/>
    </location>
</feature>
<keyword evidence="2 6" id="KW-0812">Transmembrane</keyword>
<feature type="transmembrane region" description="Helical" evidence="6">
    <location>
        <begin position="112"/>
        <end position="132"/>
    </location>
</feature>
<dbReference type="InterPro" id="IPR051533">
    <property type="entry name" value="WaaL-like"/>
</dbReference>
<proteinExistence type="predicted"/>
<evidence type="ECO:0000313" key="8">
    <source>
        <dbReference type="EMBL" id="RWA19333.1"/>
    </source>
</evidence>
<feature type="transmembrane region" description="Helical" evidence="6">
    <location>
        <begin position="83"/>
        <end position="100"/>
    </location>
</feature>
<feature type="transmembrane region" description="Helical" evidence="6">
    <location>
        <begin position="12"/>
        <end position="32"/>
    </location>
</feature>
<dbReference type="AlphaFoldDB" id="A0A439DSP1"/>
<keyword evidence="9" id="KW-1185">Reference proteome</keyword>
<dbReference type="Proteomes" id="UP000287177">
    <property type="component" value="Unassembled WGS sequence"/>
</dbReference>
<evidence type="ECO:0000256" key="4">
    <source>
        <dbReference type="ARBA" id="ARBA00023136"/>
    </source>
</evidence>
<feature type="transmembrane region" description="Helical" evidence="6">
    <location>
        <begin position="226"/>
        <end position="251"/>
    </location>
</feature>
<feature type="transmembrane region" description="Helical" evidence="6">
    <location>
        <begin position="166"/>
        <end position="183"/>
    </location>
</feature>
<evidence type="ECO:0000256" key="6">
    <source>
        <dbReference type="SAM" id="Phobius"/>
    </source>
</evidence>
<evidence type="ECO:0000256" key="3">
    <source>
        <dbReference type="ARBA" id="ARBA00022989"/>
    </source>
</evidence>
<dbReference type="InterPro" id="IPR007016">
    <property type="entry name" value="O-antigen_ligase-rel_domated"/>
</dbReference>
<evidence type="ECO:0000256" key="1">
    <source>
        <dbReference type="ARBA" id="ARBA00004141"/>
    </source>
</evidence>
<dbReference type="RefSeq" id="WP_128109116.1">
    <property type="nucleotide sequence ID" value="NZ_ATDN01000019.1"/>
</dbReference>
<reference evidence="8 9" key="1">
    <citation type="submission" date="2013-06" db="EMBL/GenBank/DDBJ databases">
        <title>The draft sequence of the Mycobacterium elephantis genome.</title>
        <authorList>
            <person name="Pettersson F.B."/>
            <person name="Das S."/>
            <person name="Dasgupta S."/>
            <person name="Bhattacharya A."/>
            <person name="Kirsebom L.A."/>
        </authorList>
    </citation>
    <scope>NUCLEOTIDE SEQUENCE [LARGE SCALE GENOMIC DNA]</scope>
    <source>
        <strain evidence="8 9">DSM 44368</strain>
    </source>
</reference>
<feature type="transmembrane region" description="Helical" evidence="6">
    <location>
        <begin position="38"/>
        <end position="56"/>
    </location>
</feature>
<organism evidence="8 9">
    <name type="scientific">Mycolicibacterium elephantis DSM 44368</name>
    <dbReference type="NCBI Taxonomy" id="1335622"/>
    <lineage>
        <taxon>Bacteria</taxon>
        <taxon>Bacillati</taxon>
        <taxon>Actinomycetota</taxon>
        <taxon>Actinomycetes</taxon>
        <taxon>Mycobacteriales</taxon>
        <taxon>Mycobacteriaceae</taxon>
        <taxon>Mycolicibacterium</taxon>
    </lineage>
</organism>
<sequence>MVSVMPRQDLIGKSMLALAAIGVCPLVAWVAFGHGTLVTYAVIGLLGLIIGVYIGLRHPLWLFWGTAAVIGGLPFGYFPGVHIPLYLLFAAGAVLAAIIHPSQRTRLSTLEIAILTLLVVSAISVVGTGVTLPAVLLYAKWGIATAFAIALLRLSRENLARFGRIFVYAASVNAFVGILMATVDQQQRLLKPLQIFGYGVGAELRQQTALYVYSNEGGTIGKTLRLGGTWVLPNSAGLALATALIICLVLFTGWRRAVMSTVIVVALLLTLSRSMIFSVAVGLLLVLLFHSMRARDRQIAIGLIGVGAAAALLTPMIRDRILSTFADEDTGREARADSIAEFPHRMSGHWLFGLGWDRPEFRSGQLAQSLNYVSNAPLLTIYRGGIITGLAFVAVLVIGCVVAYRALRSPSLPHAVYGGVFVGIAVVSANLQQSVVDMPQMTLTFSILLAFLVYVDQTRHGPRSGVSPSHELAAPGGELTKLR</sequence>
<accession>A0A439DSP1</accession>
<keyword evidence="3 6" id="KW-1133">Transmembrane helix</keyword>
<name>A0A439DSP1_9MYCO</name>
<evidence type="ECO:0000256" key="2">
    <source>
        <dbReference type="ARBA" id="ARBA00022692"/>
    </source>
</evidence>
<feature type="transmembrane region" description="Helical" evidence="6">
    <location>
        <begin position="257"/>
        <end position="287"/>
    </location>
</feature>
<feature type="transmembrane region" description="Helical" evidence="6">
    <location>
        <begin position="381"/>
        <end position="403"/>
    </location>
</feature>
<feature type="region of interest" description="Disordered" evidence="5">
    <location>
        <begin position="460"/>
        <end position="483"/>
    </location>
</feature>